<evidence type="ECO:0000313" key="2">
    <source>
        <dbReference type="EMBL" id="MBN8660870.1"/>
    </source>
</evidence>
<feature type="domain" description="Transcriptional coactivator p15 (PC4) C-terminal" evidence="1">
    <location>
        <begin position="12"/>
        <end position="62"/>
    </location>
</feature>
<sequence>MEERITIHEKARGETINVYIGEYRGTKYLHIREWYVDKDQDEKPTKKGIALPIDKIEALKEAIDRLVPNSGK</sequence>
<evidence type="ECO:0000313" key="3">
    <source>
        <dbReference type="Proteomes" id="UP000664277"/>
    </source>
</evidence>
<proteinExistence type="predicted"/>
<gene>
    <name evidence="2" type="ORF">J0M35_10925</name>
</gene>
<organism evidence="2 3">
    <name type="scientific">Candidatus Obscuribacter phosphatis</name>
    <dbReference type="NCBI Taxonomy" id="1906157"/>
    <lineage>
        <taxon>Bacteria</taxon>
        <taxon>Bacillati</taxon>
        <taxon>Candidatus Melainabacteria</taxon>
        <taxon>Candidatus Obscuribacterales</taxon>
        <taxon>Candidatus Obscuribacteraceae</taxon>
        <taxon>Candidatus Obscuribacter</taxon>
    </lineage>
</organism>
<dbReference type="Gene3D" id="2.30.31.10">
    <property type="entry name" value="Transcriptional Coactivator Pc4, Chain A"/>
    <property type="match status" value="1"/>
</dbReference>
<protein>
    <submittedName>
        <fullName evidence="2">Transcriptional coactivator p15/PC4 family protein</fullName>
    </submittedName>
</protein>
<evidence type="ECO:0000259" key="1">
    <source>
        <dbReference type="Pfam" id="PF02229"/>
    </source>
</evidence>
<dbReference type="AlphaFoldDB" id="A0A8J7PLJ9"/>
<dbReference type="Pfam" id="PF02229">
    <property type="entry name" value="PC4"/>
    <property type="match status" value="1"/>
</dbReference>
<reference evidence="2" key="1">
    <citation type="submission" date="2021-02" db="EMBL/GenBank/DDBJ databases">
        <title>Genome-Resolved Metagenomics of a Microbial Community Performing Photosynthetic Biological Nutrient Removal.</title>
        <authorList>
            <person name="Mcdaniel E.A."/>
        </authorList>
    </citation>
    <scope>NUCLEOTIDE SEQUENCE</scope>
    <source>
        <strain evidence="2">UWPOB_OBS1</strain>
    </source>
</reference>
<dbReference type="SUPFAM" id="SSF54447">
    <property type="entry name" value="ssDNA-binding transcriptional regulator domain"/>
    <property type="match status" value="1"/>
</dbReference>
<dbReference type="EMBL" id="JAFLCK010000014">
    <property type="protein sequence ID" value="MBN8660870.1"/>
    <property type="molecule type" value="Genomic_DNA"/>
</dbReference>
<dbReference type="InterPro" id="IPR003173">
    <property type="entry name" value="PC4_C"/>
</dbReference>
<name>A0A8J7PLJ9_9BACT</name>
<accession>A0A8J7PLJ9</accession>
<dbReference type="GO" id="GO:0003677">
    <property type="term" value="F:DNA binding"/>
    <property type="evidence" value="ECO:0007669"/>
    <property type="project" value="InterPro"/>
</dbReference>
<dbReference type="Proteomes" id="UP000664277">
    <property type="component" value="Unassembled WGS sequence"/>
</dbReference>
<comment type="caution">
    <text evidence="2">The sequence shown here is derived from an EMBL/GenBank/DDBJ whole genome shotgun (WGS) entry which is preliminary data.</text>
</comment>
<dbReference type="InterPro" id="IPR009044">
    <property type="entry name" value="ssDNA-bd_transcriptional_reg"/>
</dbReference>
<dbReference type="GO" id="GO:0006355">
    <property type="term" value="P:regulation of DNA-templated transcription"/>
    <property type="evidence" value="ECO:0007669"/>
    <property type="project" value="InterPro"/>
</dbReference>